<dbReference type="EMBL" id="CZVI01000031">
    <property type="protein sequence ID" value="CUS92874.1"/>
    <property type="molecule type" value="Genomic_DNA"/>
</dbReference>
<dbReference type="Pfam" id="PF00857">
    <property type="entry name" value="Isochorismatase"/>
    <property type="match status" value="1"/>
</dbReference>
<comment type="similarity">
    <text evidence="1">Belongs to the isochorismatase family.</text>
</comment>
<evidence type="ECO:0000256" key="6">
    <source>
        <dbReference type="ARBA" id="ARBA00039017"/>
    </source>
</evidence>
<dbReference type="PANTHER" id="PTHR11080">
    <property type="entry name" value="PYRAZINAMIDASE/NICOTINAMIDASE"/>
    <property type="match status" value="1"/>
</dbReference>
<reference evidence="9 12" key="2">
    <citation type="submission" date="2015-11" db="EMBL/GenBank/DDBJ databases">
        <authorList>
            <person name="Varghese N."/>
        </authorList>
    </citation>
    <scope>NUCLEOTIDE SEQUENCE [LARGE SCALE GENOMIC DNA]</scope>
    <source>
        <strain evidence="9 12">JGI-8</strain>
    </source>
</reference>
<dbReference type="GO" id="GO:0046872">
    <property type="term" value="F:metal ion binding"/>
    <property type="evidence" value="ECO:0007669"/>
    <property type="project" value="UniProtKB-KW"/>
</dbReference>
<organism evidence="10 11">
    <name type="scientific">Candidatus Kryptonium thompsonii</name>
    <dbReference type="NCBI Taxonomy" id="1633631"/>
    <lineage>
        <taxon>Bacteria</taxon>
        <taxon>Pseudomonadati</taxon>
        <taxon>Candidatus Kryptoniota</taxon>
        <taxon>Candidatus Kryptonium</taxon>
    </lineage>
</organism>
<name>A0A0N7MZR2_9BACT</name>
<keyword evidence="12" id="KW-1185">Reference proteome</keyword>
<dbReference type="STRING" id="1633631.GCA_001442925_02056"/>
<dbReference type="SUPFAM" id="SSF52499">
    <property type="entry name" value="Isochorismatase-like hydrolases"/>
    <property type="match status" value="1"/>
</dbReference>
<dbReference type="CDD" id="cd00431">
    <property type="entry name" value="cysteine_hydrolases"/>
    <property type="match status" value="1"/>
</dbReference>
<dbReference type="EMBL" id="FAOP01000009">
    <property type="protein sequence ID" value="CUU08355.1"/>
    <property type="molecule type" value="Genomic_DNA"/>
</dbReference>
<dbReference type="Proteomes" id="UP000182011">
    <property type="component" value="Unassembled WGS sequence"/>
</dbReference>
<keyword evidence="4" id="KW-0378">Hydrolase</keyword>
<proteinExistence type="inferred from homology"/>
<accession>A0A0N7MZR2</accession>
<keyword evidence="2" id="KW-0662">Pyridine nucleotide biosynthesis</keyword>
<keyword evidence="3" id="KW-0479">Metal-binding</keyword>
<dbReference type="AlphaFoldDB" id="A0A0N7MZR2"/>
<dbReference type="PANTHER" id="PTHR11080:SF2">
    <property type="entry name" value="LD05707P"/>
    <property type="match status" value="1"/>
</dbReference>
<accession>A0A0P1P0E9</accession>
<dbReference type="EC" id="3.5.1.19" evidence="6"/>
<evidence type="ECO:0000313" key="10">
    <source>
        <dbReference type="EMBL" id="CUU08355.1"/>
    </source>
</evidence>
<evidence type="ECO:0000256" key="4">
    <source>
        <dbReference type="ARBA" id="ARBA00022801"/>
    </source>
</evidence>
<evidence type="ECO:0000313" key="12">
    <source>
        <dbReference type="Proteomes" id="UP000182200"/>
    </source>
</evidence>
<feature type="domain" description="Isochorismatase-like" evidence="8">
    <location>
        <begin position="10"/>
        <end position="206"/>
    </location>
</feature>
<gene>
    <name evidence="10" type="ORF">JGI4_02062</name>
    <name evidence="9" type="ORF">JGI8_01739</name>
</gene>
<evidence type="ECO:0000313" key="9">
    <source>
        <dbReference type="EMBL" id="CUS92874.1"/>
    </source>
</evidence>
<dbReference type="InterPro" id="IPR036380">
    <property type="entry name" value="Isochorismatase-like_sf"/>
</dbReference>
<reference evidence="10 11" key="1">
    <citation type="submission" date="2015-11" db="EMBL/GenBank/DDBJ databases">
        <authorList>
            <person name="Zhang Y."/>
            <person name="Guo Z."/>
        </authorList>
    </citation>
    <scope>NUCLEOTIDE SEQUENCE [LARGE SCALE GENOMIC DNA]</scope>
    <source>
        <strain evidence="10">JGI-4</strain>
    </source>
</reference>
<evidence type="ECO:0000259" key="8">
    <source>
        <dbReference type="Pfam" id="PF00857"/>
    </source>
</evidence>
<accession>A0A0S4ND77</accession>
<evidence type="ECO:0000256" key="5">
    <source>
        <dbReference type="ARBA" id="ARBA00037900"/>
    </source>
</evidence>
<dbReference type="GO" id="GO:0008936">
    <property type="term" value="F:nicotinamidase activity"/>
    <property type="evidence" value="ECO:0007669"/>
    <property type="project" value="UniProtKB-EC"/>
</dbReference>
<dbReference type="RefSeq" id="WP_047133517.1">
    <property type="nucleotide sequence ID" value="NZ_CZVI01000031.1"/>
</dbReference>
<comment type="pathway">
    <text evidence="5">Cofactor biosynthesis; nicotinate biosynthesis; nicotinate from nicotinamide: step 1/1.</text>
</comment>
<accession>A0A0P1LTT4</accession>
<dbReference type="Proteomes" id="UP000182200">
    <property type="component" value="Unassembled WGS sequence"/>
</dbReference>
<dbReference type="Gene3D" id="3.40.50.850">
    <property type="entry name" value="Isochorismatase-like"/>
    <property type="match status" value="1"/>
</dbReference>
<protein>
    <recommendedName>
        <fullName evidence="6">nicotinamidase</fullName>
        <ecNumber evidence="6">3.5.1.19</ecNumber>
    </recommendedName>
    <alternativeName>
        <fullName evidence="7">Nicotinamide deamidase</fullName>
    </alternativeName>
</protein>
<sequence length="221" mass="25820">MIRELIFWDVDTQYDFMMKDGKLYVPNAEEIIPNLEKLYNYARKNEIQIMGSADYHTLQDEEISDNPDYLNTFPPHCLQNTSGWERIDATKPLNPLYIDSSPLSKEELEKMIRDHKGEIIFRKQKFDVFSNPNVDPVLEIINPKEIVVFGVALDVCDAYAIEGFLKRGKYKIYLVEDAAKPIYEDRGKQLIEKWKTEGVEIIKTDDIVEKNILSDKFAFQK</sequence>
<accession>A0A0P1MFH7</accession>
<accession>A0A0P1L616</accession>
<evidence type="ECO:0000256" key="7">
    <source>
        <dbReference type="ARBA" id="ARBA00043224"/>
    </source>
</evidence>
<evidence type="ECO:0000256" key="3">
    <source>
        <dbReference type="ARBA" id="ARBA00022723"/>
    </source>
</evidence>
<dbReference type="InterPro" id="IPR000868">
    <property type="entry name" value="Isochorismatase-like_dom"/>
</dbReference>
<accession>A0A0P1MCU8</accession>
<accession>A0A0P1NWK3</accession>
<accession>A0A0P1LW88</accession>
<evidence type="ECO:0000256" key="1">
    <source>
        <dbReference type="ARBA" id="ARBA00006336"/>
    </source>
</evidence>
<dbReference type="GO" id="GO:0019363">
    <property type="term" value="P:pyridine nucleotide biosynthetic process"/>
    <property type="evidence" value="ECO:0007669"/>
    <property type="project" value="UniProtKB-KW"/>
</dbReference>
<accession>A0A0P1LE35</accession>
<dbReference type="InterPro" id="IPR052347">
    <property type="entry name" value="Isochorismatase_Nicotinamidase"/>
</dbReference>
<dbReference type="OrthoDB" id="9791276at2"/>
<evidence type="ECO:0000256" key="2">
    <source>
        <dbReference type="ARBA" id="ARBA00022642"/>
    </source>
</evidence>
<accession>A0A0P1L5T7</accession>
<evidence type="ECO:0000313" key="11">
    <source>
        <dbReference type="Proteomes" id="UP000182011"/>
    </source>
</evidence>
<accession>A0A0P1LJ15</accession>